<evidence type="ECO:0000256" key="2">
    <source>
        <dbReference type="ARBA" id="ARBA00010044"/>
    </source>
</evidence>
<dbReference type="KEGG" id="xbc:ELE36_13865"/>
<dbReference type="PANTHER" id="PTHR23076">
    <property type="entry name" value="METALLOPROTEASE M41 FTSH"/>
    <property type="match status" value="1"/>
</dbReference>
<dbReference type="Gene3D" id="1.10.8.60">
    <property type="match status" value="1"/>
</dbReference>
<dbReference type="NCBIfam" id="TIGR01241">
    <property type="entry name" value="FtsH_fam"/>
    <property type="match status" value="1"/>
</dbReference>
<dbReference type="InterPro" id="IPR003960">
    <property type="entry name" value="ATPase_AAA_CS"/>
</dbReference>
<evidence type="ECO:0000256" key="17">
    <source>
        <dbReference type="SAM" id="MobiDB-lite"/>
    </source>
</evidence>
<sequence>MLWGVVALVLLTVFQSFNPKGAGPQDMSYSDFLGQVDNNNVAKVMIHNDHSTIEGTLRSGAPLKVNAPFDEKLVDRLLSHKVEIKQEASDSGFSLWRELLSWVPFIVIFGVLFYFMRQMQSGGGGRGAMSFGRSRARLQGEDQVKITFADVAGVDEAKEEVKELVEFLRDPGKFQKLGGRIPRGVLMVGSPGTGKTLLAKAIAGEAKVPFFIISGSDFVEMFVGVGASRVRDMFEQAKKQAPCIIFIDEIDAVGRHRGAGLGGGHDEREQTLNQLLVEMDGFEGNEGVIVIAATNRPDVLDPALLRPGRFDRQVVVPLPDVRGREQILKVHMRKVPMSTNVEPAVIARGTPGFSGADLANLVNEAALFAARENAREVNQGHFDRAKDKIMMGSERRSMLMSDDEKKLTAYHEAGHAIVGRIVPDHDPVYKVTIIPRGRALGVTMYLPEGDRYSHSKQFLESRLASLYGGRVAEELIFGQDKVTTGASNDIQRATALARDMVTKYGLSEELGPMTYSDEDEEVFLGRSVTQHKHVSEETARKIDVVVRSVIDTAYHRARDILTTHTEQLHMMADALLLYETIDALQIDSIMQGKKPGPPRDWNDNNTQGPGPGAPVSDFGKNAGPIGGPAAQT</sequence>
<keyword evidence="18" id="KW-0732">Signal</keyword>
<keyword evidence="12 15" id="KW-0482">Metalloprotease</keyword>
<protein>
    <recommendedName>
        <fullName evidence="15">ATP-dependent zinc metalloprotease FtsH</fullName>
        <ecNumber evidence="15">3.4.24.-</ecNumber>
    </recommendedName>
</protein>
<feature type="binding site" evidence="15">
    <location>
        <position position="489"/>
    </location>
    <ligand>
        <name>Zn(2+)</name>
        <dbReference type="ChEBI" id="CHEBI:29105"/>
        <note>catalytic</note>
    </ligand>
</feature>
<dbReference type="SUPFAM" id="SSF52540">
    <property type="entry name" value="P-loop containing nucleoside triphosphate hydrolases"/>
    <property type="match status" value="1"/>
</dbReference>
<dbReference type="GO" id="GO:0005524">
    <property type="term" value="F:ATP binding"/>
    <property type="evidence" value="ECO:0007669"/>
    <property type="project" value="UniProtKB-UniRule"/>
</dbReference>
<dbReference type="GO" id="GO:0004176">
    <property type="term" value="F:ATP-dependent peptidase activity"/>
    <property type="evidence" value="ECO:0007669"/>
    <property type="project" value="InterPro"/>
</dbReference>
<gene>
    <name evidence="20" type="primary">hflB</name>
    <name evidence="15" type="synonym">ftsH</name>
    <name evidence="20" type="ORF">ELE36_13865</name>
</gene>
<dbReference type="InterPro" id="IPR003593">
    <property type="entry name" value="AAA+_ATPase"/>
</dbReference>
<evidence type="ECO:0000256" key="5">
    <source>
        <dbReference type="ARBA" id="ARBA00022692"/>
    </source>
</evidence>
<feature type="region of interest" description="Disordered" evidence="17">
    <location>
        <begin position="590"/>
        <end position="632"/>
    </location>
</feature>
<comment type="cofactor">
    <cofactor evidence="15">
        <name>Zn(2+)</name>
        <dbReference type="ChEBI" id="CHEBI:29105"/>
    </cofactor>
    <text evidence="15">Binds 1 zinc ion per subunit.</text>
</comment>
<feature type="chain" id="PRO_5019105864" description="ATP-dependent zinc metalloprotease FtsH" evidence="18">
    <location>
        <begin position="23"/>
        <end position="632"/>
    </location>
</feature>
<dbReference type="Gene3D" id="3.40.50.300">
    <property type="entry name" value="P-loop containing nucleotide triphosphate hydrolases"/>
    <property type="match status" value="1"/>
</dbReference>
<dbReference type="InterPro" id="IPR041569">
    <property type="entry name" value="AAA_lid_3"/>
</dbReference>
<evidence type="ECO:0000256" key="14">
    <source>
        <dbReference type="ARBA" id="ARBA00061570"/>
    </source>
</evidence>
<reference evidence="20 21" key="1">
    <citation type="submission" date="2019-01" db="EMBL/GenBank/DDBJ databases">
        <title>Pseudolysobacter antarctica gen. nov., sp. nov., isolated from Fildes Peninsula, Antarctica.</title>
        <authorList>
            <person name="Wei Z."/>
            <person name="Peng F."/>
        </authorList>
    </citation>
    <scope>NUCLEOTIDE SEQUENCE [LARGE SCALE GENOMIC DNA]</scope>
    <source>
        <strain evidence="20 21">AQ6-296</strain>
    </source>
</reference>
<dbReference type="GO" id="GO:0006508">
    <property type="term" value="P:proteolysis"/>
    <property type="evidence" value="ECO:0007669"/>
    <property type="project" value="UniProtKB-KW"/>
</dbReference>
<dbReference type="Pfam" id="PF01434">
    <property type="entry name" value="Peptidase_M41"/>
    <property type="match status" value="1"/>
</dbReference>
<dbReference type="Gene3D" id="3.30.720.210">
    <property type="match status" value="1"/>
</dbReference>
<dbReference type="InterPro" id="IPR011546">
    <property type="entry name" value="Pept_M41_FtsH_extracell"/>
</dbReference>
<feature type="active site" evidence="15">
    <location>
        <position position="412"/>
    </location>
</feature>
<evidence type="ECO:0000256" key="7">
    <source>
        <dbReference type="ARBA" id="ARBA00022741"/>
    </source>
</evidence>
<dbReference type="FunFam" id="3.40.50.300:FF:000001">
    <property type="entry name" value="ATP-dependent zinc metalloprotease FtsH"/>
    <property type="match status" value="1"/>
</dbReference>
<keyword evidence="13 15" id="KW-0472">Membrane</keyword>
<dbReference type="InterPro" id="IPR037219">
    <property type="entry name" value="Peptidase_M41-like"/>
</dbReference>
<evidence type="ECO:0000256" key="16">
    <source>
        <dbReference type="RuleBase" id="RU003651"/>
    </source>
</evidence>
<dbReference type="OrthoDB" id="9809379at2"/>
<dbReference type="InterPro" id="IPR000642">
    <property type="entry name" value="Peptidase_M41"/>
</dbReference>
<dbReference type="Pfam" id="PF17862">
    <property type="entry name" value="AAA_lid_3"/>
    <property type="match status" value="1"/>
</dbReference>
<evidence type="ECO:0000313" key="20">
    <source>
        <dbReference type="EMBL" id="QBB72702.1"/>
    </source>
</evidence>
<keyword evidence="6 15" id="KW-0479">Metal-binding</keyword>
<keyword evidence="21" id="KW-1185">Reference proteome</keyword>
<feature type="domain" description="AAA+ ATPase" evidence="19">
    <location>
        <begin position="181"/>
        <end position="320"/>
    </location>
</feature>
<keyword evidence="8 15" id="KW-0378">Hydrolase</keyword>
<evidence type="ECO:0000313" key="21">
    <source>
        <dbReference type="Proteomes" id="UP000291562"/>
    </source>
</evidence>
<dbReference type="PANTHER" id="PTHR23076:SF97">
    <property type="entry name" value="ATP-DEPENDENT ZINC METALLOPROTEASE YME1L1"/>
    <property type="match status" value="1"/>
</dbReference>
<proteinExistence type="inferred from homology"/>
<evidence type="ECO:0000256" key="11">
    <source>
        <dbReference type="ARBA" id="ARBA00022989"/>
    </source>
</evidence>
<organism evidence="20 21">
    <name type="scientific">Pseudolysobacter antarcticus</name>
    <dbReference type="NCBI Taxonomy" id="2511995"/>
    <lineage>
        <taxon>Bacteria</taxon>
        <taxon>Pseudomonadati</taxon>
        <taxon>Pseudomonadota</taxon>
        <taxon>Gammaproteobacteria</taxon>
        <taxon>Lysobacterales</taxon>
        <taxon>Rhodanobacteraceae</taxon>
        <taxon>Pseudolysobacter</taxon>
    </lineage>
</organism>
<feature type="signal peptide" evidence="18">
    <location>
        <begin position="1"/>
        <end position="22"/>
    </location>
</feature>
<dbReference type="Pfam" id="PF06480">
    <property type="entry name" value="FtsH_ext"/>
    <property type="match status" value="1"/>
</dbReference>
<dbReference type="HAMAP" id="MF_01458">
    <property type="entry name" value="FtsH"/>
    <property type="match status" value="1"/>
</dbReference>
<keyword evidence="5 15" id="KW-0812">Transmembrane</keyword>
<evidence type="ECO:0000256" key="6">
    <source>
        <dbReference type="ARBA" id="ARBA00022723"/>
    </source>
</evidence>
<comment type="similarity">
    <text evidence="16">Belongs to the AAA ATPase family.</text>
</comment>
<dbReference type="GO" id="GO:0030163">
    <property type="term" value="P:protein catabolic process"/>
    <property type="evidence" value="ECO:0007669"/>
    <property type="project" value="UniProtKB-UniRule"/>
</dbReference>
<comment type="similarity">
    <text evidence="14 15">In the central section; belongs to the AAA ATPase family.</text>
</comment>
<keyword evidence="10 15" id="KW-0067">ATP-binding</keyword>
<name>A0A411HQH8_9GAMM</name>
<dbReference type="PROSITE" id="PS00674">
    <property type="entry name" value="AAA"/>
    <property type="match status" value="1"/>
</dbReference>
<evidence type="ECO:0000256" key="3">
    <source>
        <dbReference type="ARBA" id="ARBA00022475"/>
    </source>
</evidence>
<evidence type="ECO:0000259" key="19">
    <source>
        <dbReference type="SMART" id="SM00382"/>
    </source>
</evidence>
<dbReference type="InterPro" id="IPR005936">
    <property type="entry name" value="FtsH"/>
</dbReference>
<evidence type="ECO:0000256" key="18">
    <source>
        <dbReference type="SAM" id="SignalP"/>
    </source>
</evidence>
<dbReference type="FunFam" id="1.10.8.60:FF:000001">
    <property type="entry name" value="ATP-dependent zinc metalloprotease FtsH"/>
    <property type="match status" value="1"/>
</dbReference>
<dbReference type="GO" id="GO:0016887">
    <property type="term" value="F:ATP hydrolysis activity"/>
    <property type="evidence" value="ECO:0007669"/>
    <property type="project" value="UniProtKB-UniRule"/>
</dbReference>
<comment type="subunit">
    <text evidence="15">Homohexamer.</text>
</comment>
<dbReference type="GO" id="GO:0004222">
    <property type="term" value="F:metalloendopeptidase activity"/>
    <property type="evidence" value="ECO:0007669"/>
    <property type="project" value="InterPro"/>
</dbReference>
<dbReference type="SUPFAM" id="SSF140990">
    <property type="entry name" value="FtsH protease domain-like"/>
    <property type="match status" value="1"/>
</dbReference>
<feature type="binding site" evidence="15">
    <location>
        <position position="411"/>
    </location>
    <ligand>
        <name>Zn(2+)</name>
        <dbReference type="ChEBI" id="CHEBI:29105"/>
        <note>catalytic</note>
    </ligand>
</feature>
<evidence type="ECO:0000256" key="13">
    <source>
        <dbReference type="ARBA" id="ARBA00023136"/>
    </source>
</evidence>
<evidence type="ECO:0000256" key="8">
    <source>
        <dbReference type="ARBA" id="ARBA00022801"/>
    </source>
</evidence>
<comment type="similarity">
    <text evidence="2 15">In the C-terminal section; belongs to the peptidase M41 family.</text>
</comment>
<accession>A0A411HQH8</accession>
<dbReference type="Gene3D" id="1.20.58.760">
    <property type="entry name" value="Peptidase M41"/>
    <property type="match status" value="1"/>
</dbReference>
<dbReference type="InterPro" id="IPR027417">
    <property type="entry name" value="P-loop_NTPase"/>
</dbReference>
<keyword evidence="7 15" id="KW-0547">Nucleotide-binding</keyword>
<comment type="function">
    <text evidence="15">Acts as a processive, ATP-dependent zinc metallopeptidase for both cytoplasmic and membrane proteins. Plays a role in the quality control of integral membrane proteins.</text>
</comment>
<dbReference type="Proteomes" id="UP000291562">
    <property type="component" value="Chromosome"/>
</dbReference>
<dbReference type="SMART" id="SM00382">
    <property type="entry name" value="AAA"/>
    <property type="match status" value="1"/>
</dbReference>
<evidence type="ECO:0000256" key="4">
    <source>
        <dbReference type="ARBA" id="ARBA00022670"/>
    </source>
</evidence>
<dbReference type="CDD" id="cd19501">
    <property type="entry name" value="RecA-like_FtsH"/>
    <property type="match status" value="1"/>
</dbReference>
<keyword evidence="3 15" id="KW-1003">Cell membrane</keyword>
<keyword evidence="11 15" id="KW-1133">Transmembrane helix</keyword>
<dbReference type="GO" id="GO:0005886">
    <property type="term" value="C:plasma membrane"/>
    <property type="evidence" value="ECO:0007669"/>
    <property type="project" value="UniProtKB-SubCell"/>
</dbReference>
<dbReference type="FunFam" id="1.20.58.760:FF:000001">
    <property type="entry name" value="ATP-dependent zinc metalloprotease FtsH"/>
    <property type="match status" value="1"/>
</dbReference>
<feature type="binding site" evidence="15">
    <location>
        <position position="415"/>
    </location>
    <ligand>
        <name>Zn(2+)</name>
        <dbReference type="ChEBI" id="CHEBI:29105"/>
        <note>catalytic</note>
    </ligand>
</feature>
<dbReference type="GO" id="GO:0008270">
    <property type="term" value="F:zinc ion binding"/>
    <property type="evidence" value="ECO:0007669"/>
    <property type="project" value="UniProtKB-UniRule"/>
</dbReference>
<evidence type="ECO:0000256" key="10">
    <source>
        <dbReference type="ARBA" id="ARBA00022840"/>
    </source>
</evidence>
<dbReference type="EMBL" id="CP035704">
    <property type="protein sequence ID" value="QBB72702.1"/>
    <property type="molecule type" value="Genomic_DNA"/>
</dbReference>
<evidence type="ECO:0000256" key="1">
    <source>
        <dbReference type="ARBA" id="ARBA00004370"/>
    </source>
</evidence>
<dbReference type="EC" id="3.4.24.-" evidence="15"/>
<keyword evidence="4 15" id="KW-0645">Protease</keyword>
<dbReference type="AlphaFoldDB" id="A0A411HQH8"/>
<dbReference type="InterPro" id="IPR003959">
    <property type="entry name" value="ATPase_AAA_core"/>
</dbReference>
<evidence type="ECO:0000256" key="12">
    <source>
        <dbReference type="ARBA" id="ARBA00023049"/>
    </source>
</evidence>
<feature type="binding site" evidence="15">
    <location>
        <begin position="189"/>
        <end position="196"/>
    </location>
    <ligand>
        <name>ATP</name>
        <dbReference type="ChEBI" id="CHEBI:30616"/>
    </ligand>
</feature>
<dbReference type="Pfam" id="PF00004">
    <property type="entry name" value="AAA"/>
    <property type="match status" value="1"/>
</dbReference>
<keyword evidence="9 15" id="KW-0862">Zinc</keyword>
<comment type="subcellular location">
    <subcellularLocation>
        <location evidence="15">Cell membrane</location>
        <topology evidence="15">Multi-pass membrane protein</topology>
        <orientation evidence="15">Cytoplasmic side</orientation>
    </subcellularLocation>
    <subcellularLocation>
        <location evidence="1">Membrane</location>
    </subcellularLocation>
</comment>
<evidence type="ECO:0000256" key="15">
    <source>
        <dbReference type="HAMAP-Rule" id="MF_01458"/>
    </source>
</evidence>
<evidence type="ECO:0000256" key="9">
    <source>
        <dbReference type="ARBA" id="ARBA00022833"/>
    </source>
</evidence>